<reference evidence="3" key="1">
    <citation type="journal article" date="2019" name="Sci. Rep.">
        <title>Draft genome of Tanacetum cinerariifolium, the natural source of mosquito coil.</title>
        <authorList>
            <person name="Yamashiro T."/>
            <person name="Shiraishi A."/>
            <person name="Satake H."/>
            <person name="Nakayama K."/>
        </authorList>
    </citation>
    <scope>NUCLEOTIDE SEQUENCE</scope>
</reference>
<name>A0A6L2LNH3_TANCI</name>
<dbReference type="InterPro" id="IPR036875">
    <property type="entry name" value="Znf_CCHC_sf"/>
</dbReference>
<keyword evidence="1" id="KW-0479">Metal-binding</keyword>
<sequence length="383" mass="43164">MPITSVEDKAQRRLKLMEAIKKRFGSNDATKKTQRNLLKQQYENFTTLNSEMLDQTFDRLQKLVSQLELLGEKISQEDVNQKLLRSLSPEWNTHVVLNLNGNDTVAFNKTKVKCFNCHKRGHFARECRAPKAQDNRNKESTRRNVLVETTNSSALVSCNGLGGYDWSEQAEEGPNYALMAYSTSSSDYESLNKLIDSQIMDNYKKGLRYNAVPPPHTAVTVNTARPVNTAHPKTTMNATKPRPKAVVNTARSKAVLNAVKGNEVYDVKASACWVWKLKTKVIDHVFKHNSASITLKKFDYIDAQGKSKEHYLTNYEEINRGYVALEGNLKGGKSLEKDGNEIAATWPLLNAPWFCFTKLGFWTRAYGSVEERCGNDSVRLGAG</sequence>
<dbReference type="EMBL" id="BKCJ010004829">
    <property type="protein sequence ID" value="GEU63341.1"/>
    <property type="molecule type" value="Genomic_DNA"/>
</dbReference>
<dbReference type="PANTHER" id="PTHR35317:SF23">
    <property type="entry name" value="OS04G0629600 PROTEIN"/>
    <property type="match status" value="1"/>
</dbReference>
<keyword evidence="1" id="KW-0863">Zinc-finger</keyword>
<evidence type="ECO:0000259" key="2">
    <source>
        <dbReference type="PROSITE" id="PS50158"/>
    </source>
</evidence>
<dbReference type="GO" id="GO:0008270">
    <property type="term" value="F:zinc ion binding"/>
    <property type="evidence" value="ECO:0007669"/>
    <property type="project" value="UniProtKB-KW"/>
</dbReference>
<dbReference type="SMART" id="SM00343">
    <property type="entry name" value="ZnF_C2HC"/>
    <property type="match status" value="1"/>
</dbReference>
<proteinExistence type="predicted"/>
<dbReference type="InterPro" id="IPR001878">
    <property type="entry name" value="Znf_CCHC"/>
</dbReference>
<dbReference type="AlphaFoldDB" id="A0A6L2LNH3"/>
<dbReference type="PANTHER" id="PTHR35317">
    <property type="entry name" value="OS04G0629600 PROTEIN"/>
    <property type="match status" value="1"/>
</dbReference>
<gene>
    <name evidence="3" type="ORF">Tci_035319</name>
</gene>
<accession>A0A6L2LNH3</accession>
<dbReference type="Pfam" id="PF14223">
    <property type="entry name" value="Retrotran_gag_2"/>
    <property type="match status" value="1"/>
</dbReference>
<evidence type="ECO:0000313" key="3">
    <source>
        <dbReference type="EMBL" id="GEU63341.1"/>
    </source>
</evidence>
<keyword evidence="1" id="KW-0862">Zinc</keyword>
<protein>
    <recommendedName>
        <fullName evidence="2">CCHC-type domain-containing protein</fullName>
    </recommendedName>
</protein>
<dbReference type="SUPFAM" id="SSF57756">
    <property type="entry name" value="Retrovirus zinc finger-like domains"/>
    <property type="match status" value="1"/>
</dbReference>
<feature type="domain" description="CCHC-type" evidence="2">
    <location>
        <begin position="113"/>
        <end position="128"/>
    </location>
</feature>
<evidence type="ECO:0000256" key="1">
    <source>
        <dbReference type="PROSITE-ProRule" id="PRU00047"/>
    </source>
</evidence>
<dbReference type="GO" id="GO:0003676">
    <property type="term" value="F:nucleic acid binding"/>
    <property type="evidence" value="ECO:0007669"/>
    <property type="project" value="InterPro"/>
</dbReference>
<dbReference type="PROSITE" id="PS50158">
    <property type="entry name" value="ZF_CCHC"/>
    <property type="match status" value="1"/>
</dbReference>
<organism evidence="3">
    <name type="scientific">Tanacetum cinerariifolium</name>
    <name type="common">Dalmatian daisy</name>
    <name type="synonym">Chrysanthemum cinerariifolium</name>
    <dbReference type="NCBI Taxonomy" id="118510"/>
    <lineage>
        <taxon>Eukaryota</taxon>
        <taxon>Viridiplantae</taxon>
        <taxon>Streptophyta</taxon>
        <taxon>Embryophyta</taxon>
        <taxon>Tracheophyta</taxon>
        <taxon>Spermatophyta</taxon>
        <taxon>Magnoliopsida</taxon>
        <taxon>eudicotyledons</taxon>
        <taxon>Gunneridae</taxon>
        <taxon>Pentapetalae</taxon>
        <taxon>asterids</taxon>
        <taxon>campanulids</taxon>
        <taxon>Asterales</taxon>
        <taxon>Asteraceae</taxon>
        <taxon>Asteroideae</taxon>
        <taxon>Anthemideae</taxon>
        <taxon>Anthemidinae</taxon>
        <taxon>Tanacetum</taxon>
    </lineage>
</organism>
<comment type="caution">
    <text evidence="3">The sequence shown here is derived from an EMBL/GenBank/DDBJ whole genome shotgun (WGS) entry which is preliminary data.</text>
</comment>
<dbReference type="Gene3D" id="4.10.60.10">
    <property type="entry name" value="Zinc finger, CCHC-type"/>
    <property type="match status" value="1"/>
</dbReference>